<gene>
    <name evidence="1" type="ORF">RPERSI_LOCUS18168</name>
</gene>
<feature type="non-terminal residue" evidence="1">
    <location>
        <position position="93"/>
    </location>
</feature>
<reference evidence="1" key="1">
    <citation type="submission" date="2021-06" db="EMBL/GenBank/DDBJ databases">
        <authorList>
            <person name="Kallberg Y."/>
            <person name="Tangrot J."/>
            <person name="Rosling A."/>
        </authorList>
    </citation>
    <scope>NUCLEOTIDE SEQUENCE</scope>
    <source>
        <strain evidence="1">MA461A</strain>
    </source>
</reference>
<name>A0ACA9RBJ3_9GLOM</name>
<sequence>GVAVKPKTPIDVIFPLGHKIDMCLIMTVEPGFGGQKFMAECMPKVKALRERFPELNIEVDGGLTLDTIDEASKAGANVIVAGTSIFKANNPNE</sequence>
<dbReference type="EMBL" id="CAJVQC010047672">
    <property type="protein sequence ID" value="CAG8785104.1"/>
    <property type="molecule type" value="Genomic_DNA"/>
</dbReference>
<evidence type="ECO:0000313" key="2">
    <source>
        <dbReference type="Proteomes" id="UP000789920"/>
    </source>
</evidence>
<evidence type="ECO:0000313" key="1">
    <source>
        <dbReference type="EMBL" id="CAG8785104.1"/>
    </source>
</evidence>
<proteinExistence type="predicted"/>
<organism evidence="1 2">
    <name type="scientific">Racocetra persica</name>
    <dbReference type="NCBI Taxonomy" id="160502"/>
    <lineage>
        <taxon>Eukaryota</taxon>
        <taxon>Fungi</taxon>
        <taxon>Fungi incertae sedis</taxon>
        <taxon>Mucoromycota</taxon>
        <taxon>Glomeromycotina</taxon>
        <taxon>Glomeromycetes</taxon>
        <taxon>Diversisporales</taxon>
        <taxon>Gigasporaceae</taxon>
        <taxon>Racocetra</taxon>
    </lineage>
</organism>
<accession>A0ACA9RBJ3</accession>
<keyword evidence="2" id="KW-1185">Reference proteome</keyword>
<dbReference type="Proteomes" id="UP000789920">
    <property type="component" value="Unassembled WGS sequence"/>
</dbReference>
<protein>
    <submittedName>
        <fullName evidence="1">1826_t:CDS:1</fullName>
    </submittedName>
</protein>
<feature type="non-terminal residue" evidence="1">
    <location>
        <position position="1"/>
    </location>
</feature>
<comment type="caution">
    <text evidence="1">The sequence shown here is derived from an EMBL/GenBank/DDBJ whole genome shotgun (WGS) entry which is preliminary data.</text>
</comment>